<evidence type="ECO:0000313" key="3">
    <source>
        <dbReference type="Proteomes" id="UP001302652"/>
    </source>
</evidence>
<gene>
    <name evidence="2" type="ORF">RW095_01385</name>
</gene>
<dbReference type="RefSeq" id="WP_317016004.1">
    <property type="nucleotide sequence ID" value="NZ_CP136511.1"/>
</dbReference>
<accession>A0ABZ0EDD8</accession>
<proteinExistence type="predicted"/>
<evidence type="ECO:0000256" key="1">
    <source>
        <dbReference type="SAM" id="MobiDB-lite"/>
    </source>
</evidence>
<protein>
    <submittedName>
        <fullName evidence="2">Uncharacterized protein</fullName>
    </submittedName>
</protein>
<sequence>MDMVPAFHHSHHPGAAGPEKDDHQNEKDGAEDDVEHGGVVESNCCIDDCRMPFLRNPSKQLEQ</sequence>
<reference evidence="2 3" key="1">
    <citation type="submission" date="2023-10" db="EMBL/GenBank/DDBJ databases">
        <title>Surface-active antibiotics is a multifunctional adaptation for post-fire microbes.</title>
        <authorList>
            <person name="Liu M.D."/>
            <person name="Du Y."/>
            <person name="Koupaei S.K."/>
            <person name="Kim N.R."/>
            <person name="Zhang W."/>
            <person name="Traxler M.F."/>
        </authorList>
    </citation>
    <scope>NUCLEOTIDE SEQUENCE [LARGE SCALE GENOMIC DNA]</scope>
    <source>
        <strain evidence="2 3">F3</strain>
    </source>
</reference>
<name>A0ABZ0EDD8_9BURK</name>
<dbReference type="EMBL" id="CP136511">
    <property type="protein sequence ID" value="WOD14198.1"/>
    <property type="molecule type" value="Genomic_DNA"/>
</dbReference>
<organism evidence="2 3">
    <name type="scientific">Paraburkholderia kirstenboschensis</name>
    <dbReference type="NCBI Taxonomy" id="1245436"/>
    <lineage>
        <taxon>Bacteria</taxon>
        <taxon>Pseudomonadati</taxon>
        <taxon>Pseudomonadota</taxon>
        <taxon>Betaproteobacteria</taxon>
        <taxon>Burkholderiales</taxon>
        <taxon>Burkholderiaceae</taxon>
        <taxon>Paraburkholderia</taxon>
    </lineage>
</organism>
<dbReference type="Proteomes" id="UP001302652">
    <property type="component" value="Chromosome 3"/>
</dbReference>
<evidence type="ECO:0000313" key="2">
    <source>
        <dbReference type="EMBL" id="WOD14198.1"/>
    </source>
</evidence>
<keyword evidence="3" id="KW-1185">Reference proteome</keyword>
<feature type="compositionally biased region" description="Basic and acidic residues" evidence="1">
    <location>
        <begin position="18"/>
        <end position="28"/>
    </location>
</feature>
<feature type="region of interest" description="Disordered" evidence="1">
    <location>
        <begin position="1"/>
        <end position="36"/>
    </location>
</feature>